<dbReference type="AlphaFoldDB" id="A0A840PLF7"/>
<name>A0A840PLF7_9ACTN</name>
<comment type="caution">
    <text evidence="1">The sequence shown here is derived from an EMBL/GenBank/DDBJ whole genome shotgun (WGS) entry which is preliminary data.</text>
</comment>
<proteinExistence type="predicted"/>
<dbReference type="EMBL" id="JACHGN010000040">
    <property type="protein sequence ID" value="MBB5140338.1"/>
    <property type="molecule type" value="Genomic_DNA"/>
</dbReference>
<organism evidence="1 2">
    <name type="scientific">Thermocatellispora tengchongensis</name>
    <dbReference type="NCBI Taxonomy" id="1073253"/>
    <lineage>
        <taxon>Bacteria</taxon>
        <taxon>Bacillati</taxon>
        <taxon>Actinomycetota</taxon>
        <taxon>Actinomycetes</taxon>
        <taxon>Streptosporangiales</taxon>
        <taxon>Streptosporangiaceae</taxon>
        <taxon>Thermocatellispora</taxon>
    </lineage>
</organism>
<sequence length="33" mass="3921">LRTRFRRHLPLNLQKQDHAEIDSYTTSVDVTLP</sequence>
<accession>A0A840PLF7</accession>
<protein>
    <submittedName>
        <fullName evidence="1">Uncharacterized protein</fullName>
    </submittedName>
</protein>
<gene>
    <name evidence="1" type="ORF">HNP84_010105</name>
</gene>
<feature type="non-terminal residue" evidence="1">
    <location>
        <position position="1"/>
    </location>
</feature>
<keyword evidence="2" id="KW-1185">Reference proteome</keyword>
<reference evidence="1 2" key="1">
    <citation type="submission" date="2020-08" db="EMBL/GenBank/DDBJ databases">
        <title>Genomic Encyclopedia of Type Strains, Phase IV (KMG-IV): sequencing the most valuable type-strain genomes for metagenomic binning, comparative biology and taxonomic classification.</title>
        <authorList>
            <person name="Goeker M."/>
        </authorList>
    </citation>
    <scope>NUCLEOTIDE SEQUENCE [LARGE SCALE GENOMIC DNA]</scope>
    <source>
        <strain evidence="1 2">DSM 45615</strain>
    </source>
</reference>
<dbReference type="Proteomes" id="UP000578449">
    <property type="component" value="Unassembled WGS sequence"/>
</dbReference>
<evidence type="ECO:0000313" key="2">
    <source>
        <dbReference type="Proteomes" id="UP000578449"/>
    </source>
</evidence>
<evidence type="ECO:0000313" key="1">
    <source>
        <dbReference type="EMBL" id="MBB5140338.1"/>
    </source>
</evidence>